<accession>A0A3B0R332</accession>
<dbReference type="InterPro" id="IPR025554">
    <property type="entry name" value="DUF4140"/>
</dbReference>
<name>A0A3B0R332_9ZZZZ</name>
<feature type="domain" description="DUF4139" evidence="2">
    <location>
        <begin position="225"/>
        <end position="548"/>
    </location>
</feature>
<protein>
    <recommendedName>
        <fullName evidence="5">Aspartate ammonia-lyase</fullName>
    </recommendedName>
</protein>
<dbReference type="InterPro" id="IPR037291">
    <property type="entry name" value="DUF4139"/>
</dbReference>
<evidence type="ECO:0000259" key="2">
    <source>
        <dbReference type="Pfam" id="PF13598"/>
    </source>
</evidence>
<organism evidence="4">
    <name type="scientific">hydrothermal vent metagenome</name>
    <dbReference type="NCBI Taxonomy" id="652676"/>
    <lineage>
        <taxon>unclassified sequences</taxon>
        <taxon>metagenomes</taxon>
        <taxon>ecological metagenomes</taxon>
    </lineage>
</organism>
<evidence type="ECO:0008006" key="5">
    <source>
        <dbReference type="Google" id="ProtNLM"/>
    </source>
</evidence>
<feature type="coiled-coil region" evidence="1">
    <location>
        <begin position="101"/>
        <end position="128"/>
    </location>
</feature>
<dbReference type="InterPro" id="IPR011935">
    <property type="entry name" value="CHP02231"/>
</dbReference>
<dbReference type="AlphaFoldDB" id="A0A3B0R332"/>
<keyword evidence="1" id="KW-0175">Coiled coil</keyword>
<proteinExistence type="predicted"/>
<dbReference type="EMBL" id="UOEC01000010">
    <property type="protein sequence ID" value="VAV86621.1"/>
    <property type="molecule type" value="Genomic_DNA"/>
</dbReference>
<sequence length="556" mass="60521">MKRTLATALLFSSFFTPVYAAEVTFDSAVNEVTVYPRGAQVTRTASGKVPAGDNVIIINDLPGQLVKNSVRVEGSSGQALEIGSVDVRQTYVSPNDTPDARLKIERQIEVLNDQIAGLNQTINNANAQRNLLQGLASNAILPRPTGKGGSVAISASELDELLSLTATRLADLSMVTEKARIEQRGLSRQIVDLQNKLEETSPEQRLTTTVAINLSAPAAGDASFRIRYNVANASWAPIYDAKLTLGEKGKDNSVKLVRRANVRQATADNWENVALTLSTARPSAATQAPVLNPYVLSELKIVPYAQRQRKQGRAEFSTLESDAASSPRAVLRPAPAPVKRKSVAVVFSGFLAEYKIPGKVSISNAGVEKNVIIGEGDFAAEISANTTPKLDKAAYLTARFTLKGDTPYLPGTVLLSRDGVFLGRSRLPLLNPNEEHKLSFGRDDFVKVERSKVTEKAGESGFVSRSKEETRKFVTTVTNLHDFPIKVVVNDQFPYGAHEDIKVNLTSGSTKPTIQNVDKKRGVVAWEKVLTAKEKYTINFGYTVSWPKEMKITPVR</sequence>
<dbReference type="Pfam" id="PF13600">
    <property type="entry name" value="DUF4140"/>
    <property type="match status" value="1"/>
</dbReference>
<dbReference type="PANTHER" id="PTHR31005:SF8">
    <property type="entry name" value="DUF4139 DOMAIN-CONTAINING PROTEIN"/>
    <property type="match status" value="1"/>
</dbReference>
<evidence type="ECO:0000256" key="1">
    <source>
        <dbReference type="SAM" id="Coils"/>
    </source>
</evidence>
<dbReference type="NCBIfam" id="TIGR02231">
    <property type="entry name" value="mucoidy inhibitor MuiA family protein"/>
    <property type="match status" value="1"/>
</dbReference>
<evidence type="ECO:0000259" key="3">
    <source>
        <dbReference type="Pfam" id="PF13600"/>
    </source>
</evidence>
<evidence type="ECO:0000313" key="4">
    <source>
        <dbReference type="EMBL" id="VAV86621.1"/>
    </source>
</evidence>
<reference evidence="4" key="1">
    <citation type="submission" date="2018-06" db="EMBL/GenBank/DDBJ databases">
        <authorList>
            <person name="Zhirakovskaya E."/>
        </authorList>
    </citation>
    <scope>NUCLEOTIDE SEQUENCE</scope>
</reference>
<dbReference type="PANTHER" id="PTHR31005">
    <property type="entry name" value="DUF4139 DOMAIN-CONTAINING PROTEIN"/>
    <property type="match status" value="1"/>
</dbReference>
<gene>
    <name evidence="4" type="ORF">MNBD_ALPHA08-540</name>
</gene>
<feature type="domain" description="DUF4140" evidence="3">
    <location>
        <begin position="32"/>
        <end position="132"/>
    </location>
</feature>
<dbReference type="Pfam" id="PF13598">
    <property type="entry name" value="DUF4139"/>
    <property type="match status" value="1"/>
</dbReference>